<protein>
    <submittedName>
        <fullName evidence="1">Uncharacterized protein</fullName>
    </submittedName>
</protein>
<dbReference type="AlphaFoldDB" id="A0AAV4R2E7"/>
<reference evidence="1 2" key="1">
    <citation type="submission" date="2021-06" db="EMBL/GenBank/DDBJ databases">
        <title>Caerostris darwini draft genome.</title>
        <authorList>
            <person name="Kono N."/>
            <person name="Arakawa K."/>
        </authorList>
    </citation>
    <scope>NUCLEOTIDE SEQUENCE [LARGE SCALE GENOMIC DNA]</scope>
</reference>
<organism evidence="1 2">
    <name type="scientific">Caerostris darwini</name>
    <dbReference type="NCBI Taxonomy" id="1538125"/>
    <lineage>
        <taxon>Eukaryota</taxon>
        <taxon>Metazoa</taxon>
        <taxon>Ecdysozoa</taxon>
        <taxon>Arthropoda</taxon>
        <taxon>Chelicerata</taxon>
        <taxon>Arachnida</taxon>
        <taxon>Araneae</taxon>
        <taxon>Araneomorphae</taxon>
        <taxon>Entelegynae</taxon>
        <taxon>Araneoidea</taxon>
        <taxon>Araneidae</taxon>
        <taxon>Caerostris</taxon>
    </lineage>
</organism>
<accession>A0AAV4R2E7</accession>
<keyword evidence="2" id="KW-1185">Reference proteome</keyword>
<gene>
    <name evidence="1" type="ORF">CDAR_607041</name>
</gene>
<comment type="caution">
    <text evidence="1">The sequence shown here is derived from an EMBL/GenBank/DDBJ whole genome shotgun (WGS) entry which is preliminary data.</text>
</comment>
<evidence type="ECO:0000313" key="1">
    <source>
        <dbReference type="EMBL" id="GIY14766.1"/>
    </source>
</evidence>
<name>A0AAV4R2E7_9ARAC</name>
<proteinExistence type="predicted"/>
<dbReference type="EMBL" id="BPLQ01005406">
    <property type="protein sequence ID" value="GIY14766.1"/>
    <property type="molecule type" value="Genomic_DNA"/>
</dbReference>
<evidence type="ECO:0000313" key="2">
    <source>
        <dbReference type="Proteomes" id="UP001054837"/>
    </source>
</evidence>
<dbReference type="Proteomes" id="UP001054837">
    <property type="component" value="Unassembled WGS sequence"/>
</dbReference>
<sequence>MQDLLAAWRRCPKFLKSIGKSRHTIQENKHFPSRKVIQQYSYADAVQDKLHSAICSIPMITSLAEISSSRGVISETDPINDAEEDTKEALRAQNIIQVQRITIKRNKKIIPTKHFMEKIHVEGVLALSIKTEHSPK</sequence>